<dbReference type="Proteomes" id="UP001302274">
    <property type="component" value="Unassembled WGS sequence"/>
</dbReference>
<sequence length="453" mass="51983">MRTFAWLSHERPDLLRRSVSSLTNALGEQAKSLRYIIAESGISQIAPDYLPSEDVLYIDDVYREKLILEIEKGLEFYGLPIETARFALGAHHIEGSEGIHRNAINLSTIGETFISSDDDVVFDIRSLPRSIHKQKTANSKTFFSFKDWSDLEVFELETYSVTVSDFIWLHERVLQRAAFSSPGLRGHSIYGGPRFIFTFDDESLGNFCENPQFIDEALGSRILWNEAVESHMVPYSSIATYMLGMNNQFMLAPCFPFGRNVDGAFVCATKALNAEAMTAHLHASVLHKPIMDRGAYSDLGKLDFRINDYIWLMWSEWLQDVPLSLATDDRYALAADHFKKMAEQTPIKFAESLKNLSRRSLMARVTNLESQLERLKSHTFVTKSSWPKLARQEVELCKKMVIENDLYLPIESFRDGRNRDEQLQVTQGWFQSYAYLIEAWPFMRAMMSNIKLS</sequence>
<proteinExistence type="predicted"/>
<reference evidence="1 2" key="1">
    <citation type="submission" date="2023-11" db="EMBL/GenBank/DDBJ databases">
        <title>A Novel Polar Bacteriovorax (B. antarcticus) Isolated from the Biocrust in Antarctica.</title>
        <authorList>
            <person name="Mun W."/>
            <person name="Choi S.Y."/>
            <person name="Mitchell R.J."/>
        </authorList>
    </citation>
    <scope>NUCLEOTIDE SEQUENCE [LARGE SCALE GENOMIC DNA]</scope>
    <source>
        <strain evidence="1 2">PP10</strain>
    </source>
</reference>
<gene>
    <name evidence="1" type="ORF">SHI21_06325</name>
</gene>
<dbReference type="RefSeq" id="WP_323575436.1">
    <property type="nucleotide sequence ID" value="NZ_JAYGJQ010000001.1"/>
</dbReference>
<protein>
    <submittedName>
        <fullName evidence="1">Uncharacterized protein</fullName>
    </submittedName>
</protein>
<organism evidence="1 2">
    <name type="scientific">Bacteriovorax antarcticus</name>
    <dbReference type="NCBI Taxonomy" id="3088717"/>
    <lineage>
        <taxon>Bacteria</taxon>
        <taxon>Pseudomonadati</taxon>
        <taxon>Bdellovibrionota</taxon>
        <taxon>Bacteriovoracia</taxon>
        <taxon>Bacteriovoracales</taxon>
        <taxon>Bacteriovoracaceae</taxon>
        <taxon>Bacteriovorax</taxon>
    </lineage>
</organism>
<accession>A0ABU5VRX9</accession>
<dbReference type="EMBL" id="JAYGJQ010000001">
    <property type="protein sequence ID" value="MEA9355806.1"/>
    <property type="molecule type" value="Genomic_DNA"/>
</dbReference>
<comment type="caution">
    <text evidence="1">The sequence shown here is derived from an EMBL/GenBank/DDBJ whole genome shotgun (WGS) entry which is preliminary data.</text>
</comment>
<evidence type="ECO:0000313" key="1">
    <source>
        <dbReference type="EMBL" id="MEA9355806.1"/>
    </source>
</evidence>
<evidence type="ECO:0000313" key="2">
    <source>
        <dbReference type="Proteomes" id="UP001302274"/>
    </source>
</evidence>
<keyword evidence="2" id="KW-1185">Reference proteome</keyword>
<name>A0ABU5VRX9_9BACT</name>